<dbReference type="PANTHER" id="PTHR38687:SF2">
    <property type="entry name" value="CELL DIVISION PROTEIN FTSN"/>
    <property type="match status" value="1"/>
</dbReference>
<dbReference type="InterPro" id="IPR036680">
    <property type="entry name" value="SPOR-like_sf"/>
</dbReference>
<dbReference type="eggNOG" id="COG3087">
    <property type="taxonomic scope" value="Bacteria"/>
</dbReference>
<dbReference type="SUPFAM" id="SSF110997">
    <property type="entry name" value="Sporulation related repeat"/>
    <property type="match status" value="1"/>
</dbReference>
<protein>
    <submittedName>
        <fullName evidence="3">Cell division protein FtsN</fullName>
    </submittedName>
</protein>
<evidence type="ECO:0000313" key="3">
    <source>
        <dbReference type="EMBL" id="ABM01880.1"/>
    </source>
</evidence>
<feature type="domain" description="SPOR" evidence="2">
    <location>
        <begin position="101"/>
        <end position="177"/>
    </location>
</feature>
<organism evidence="3 4">
    <name type="scientific">Psychromonas ingrahamii (strain DSM 17664 / CCUG 51855 / 37)</name>
    <dbReference type="NCBI Taxonomy" id="357804"/>
    <lineage>
        <taxon>Bacteria</taxon>
        <taxon>Pseudomonadati</taxon>
        <taxon>Pseudomonadota</taxon>
        <taxon>Gammaproteobacteria</taxon>
        <taxon>Alteromonadales</taxon>
        <taxon>Psychromonadaceae</taxon>
        <taxon>Psychromonas</taxon>
    </lineage>
</organism>
<dbReference type="EMBL" id="CP000510">
    <property type="protein sequence ID" value="ABM01880.1"/>
    <property type="molecule type" value="Genomic_DNA"/>
</dbReference>
<feature type="transmembrane region" description="Helical" evidence="1">
    <location>
        <begin position="34"/>
        <end position="54"/>
    </location>
</feature>
<dbReference type="KEGG" id="pin:Ping_0005"/>
<reference evidence="3 4" key="1">
    <citation type="submission" date="2007-01" db="EMBL/GenBank/DDBJ databases">
        <title>Complete sequence of Psychromonas ingrahamii 37.</title>
        <authorList>
            <consortium name="US DOE Joint Genome Institute"/>
            <person name="Copeland A."/>
            <person name="Lucas S."/>
            <person name="Lapidus A."/>
            <person name="Barry K."/>
            <person name="Detter J.C."/>
            <person name="Glavina del Rio T."/>
            <person name="Hammon N."/>
            <person name="Israni S."/>
            <person name="Dalin E."/>
            <person name="Tice H."/>
            <person name="Pitluck S."/>
            <person name="Thompson L.S."/>
            <person name="Brettin T."/>
            <person name="Bruce D."/>
            <person name="Han C."/>
            <person name="Tapia R."/>
            <person name="Schmutz J."/>
            <person name="Larimer F."/>
            <person name="Land M."/>
            <person name="Hauser L."/>
            <person name="Kyrpides N."/>
            <person name="Ivanova N."/>
            <person name="Staley J."/>
            <person name="Richardson P."/>
        </authorList>
    </citation>
    <scope>NUCLEOTIDE SEQUENCE [LARGE SCALE GENOMIC DNA]</scope>
    <source>
        <strain evidence="3 4">37</strain>
    </source>
</reference>
<keyword evidence="3" id="KW-0131">Cell cycle</keyword>
<evidence type="ECO:0000313" key="4">
    <source>
        <dbReference type="Proteomes" id="UP000000639"/>
    </source>
</evidence>
<sequence length="177" mass="20421">MATENRRKPATPKKAVVRKRTAVKKTASKKGIPYLAISAVVLIIGFIGFFMFGVEKPSAPQRVNKPVQKKEDVLPEKPQPIWEYEKTLKTKKITVDIPEKEAQTRPYQMQCASFRARGDAESLKAKIAFQGLNSEVLKTGDWYRVILGPYERKRLAEKHRHKLQRAKINGCQIWFWR</sequence>
<dbReference type="GO" id="GO:0042834">
    <property type="term" value="F:peptidoglycan binding"/>
    <property type="evidence" value="ECO:0007669"/>
    <property type="project" value="InterPro"/>
</dbReference>
<gene>
    <name evidence="3" type="primary">ftsN</name>
    <name evidence="3" type="ordered locus">Ping_0005</name>
</gene>
<dbReference type="AlphaFoldDB" id="A1SQW5"/>
<accession>A1SQW5</accession>
<keyword evidence="1" id="KW-1133">Transmembrane helix</keyword>
<dbReference type="Gene3D" id="3.30.70.1070">
    <property type="entry name" value="Sporulation related repeat"/>
    <property type="match status" value="1"/>
</dbReference>
<proteinExistence type="predicted"/>
<dbReference type="InterPro" id="IPR007730">
    <property type="entry name" value="SPOR-like_dom"/>
</dbReference>
<keyword evidence="3" id="KW-0132">Cell division</keyword>
<keyword evidence="1" id="KW-0472">Membrane</keyword>
<dbReference type="PANTHER" id="PTHR38687">
    <property type="entry name" value="CELL DIVISION PROTEIN DEDD-RELATED"/>
    <property type="match status" value="1"/>
</dbReference>
<name>A1SQW5_PSYIN</name>
<evidence type="ECO:0000256" key="1">
    <source>
        <dbReference type="SAM" id="Phobius"/>
    </source>
</evidence>
<dbReference type="OrthoDB" id="8558195at2"/>
<dbReference type="InterPro" id="IPR052521">
    <property type="entry name" value="Cell_div_SPOR-domain"/>
</dbReference>
<keyword evidence="1" id="KW-0812">Transmembrane</keyword>
<dbReference type="PROSITE" id="PS51724">
    <property type="entry name" value="SPOR"/>
    <property type="match status" value="1"/>
</dbReference>
<evidence type="ECO:0000259" key="2">
    <source>
        <dbReference type="PROSITE" id="PS51724"/>
    </source>
</evidence>
<keyword evidence="4" id="KW-1185">Reference proteome</keyword>
<dbReference type="Proteomes" id="UP000000639">
    <property type="component" value="Chromosome"/>
</dbReference>
<dbReference type="HOGENOM" id="CLU_058902_1_0_6"/>
<dbReference type="Pfam" id="PF05036">
    <property type="entry name" value="SPOR"/>
    <property type="match status" value="1"/>
</dbReference>
<dbReference type="RefSeq" id="WP_011768439.1">
    <property type="nucleotide sequence ID" value="NC_008709.1"/>
</dbReference>
<dbReference type="GO" id="GO:0051301">
    <property type="term" value="P:cell division"/>
    <property type="evidence" value="ECO:0007669"/>
    <property type="project" value="UniProtKB-KW"/>
</dbReference>
<dbReference type="STRING" id="357804.Ping_0005"/>